<keyword evidence="1" id="KW-0378">Hydrolase</keyword>
<name>A0A0N4ZZN0_PARTI</name>
<reference evidence="4" key="1">
    <citation type="submission" date="2017-02" db="UniProtKB">
        <authorList>
            <consortium name="WormBaseParasite"/>
        </authorList>
    </citation>
    <scope>IDENTIFICATION</scope>
</reference>
<keyword evidence="1" id="KW-0067">ATP-binding</keyword>
<keyword evidence="1" id="KW-0347">Helicase</keyword>
<dbReference type="EC" id="5.6.2.3" evidence="1"/>
<keyword evidence="3" id="KW-1185">Reference proteome</keyword>
<dbReference type="SUPFAM" id="SSF52540">
    <property type="entry name" value="P-loop containing nucleoside triphosphate hydrolases"/>
    <property type="match status" value="1"/>
</dbReference>
<sequence>MATAKLSSLSELIKFAKLIIIDKISMVSSELLYTISLRLNDATGCKYLLFGNLNVLLLGDLMQLPPVCKEIEKPMFYKEINELKFKKIFKDTFLRRTAFIGFRFRPLTINVRLKEDPIFGRALDKIRFRYLDDEIKALFDSRRYELNLSELYELACYEHGDSVIMTPKNDMVKEVNKLIVMSYSSKKNKILYNISCKDDLYVKKKLCRRIETKKEARHGQLPMVDLSLEKIGGILKSFRKHSKKHGNGLEEELLLSEGSRVMLRRN</sequence>
<organism evidence="3 4">
    <name type="scientific">Parastrongyloides trichosuri</name>
    <name type="common">Possum-specific nematode worm</name>
    <dbReference type="NCBI Taxonomy" id="131310"/>
    <lineage>
        <taxon>Eukaryota</taxon>
        <taxon>Metazoa</taxon>
        <taxon>Ecdysozoa</taxon>
        <taxon>Nematoda</taxon>
        <taxon>Chromadorea</taxon>
        <taxon>Rhabditida</taxon>
        <taxon>Tylenchina</taxon>
        <taxon>Panagrolaimomorpha</taxon>
        <taxon>Strongyloidoidea</taxon>
        <taxon>Strongyloididae</taxon>
        <taxon>Parastrongyloides</taxon>
    </lineage>
</organism>
<accession>A0A0N4ZZN0</accession>
<dbReference type="GO" id="GO:0043139">
    <property type="term" value="F:5'-3' DNA helicase activity"/>
    <property type="evidence" value="ECO:0007669"/>
    <property type="project" value="UniProtKB-EC"/>
</dbReference>
<dbReference type="Proteomes" id="UP000038045">
    <property type="component" value="Unplaced"/>
</dbReference>
<dbReference type="GO" id="GO:0005524">
    <property type="term" value="F:ATP binding"/>
    <property type="evidence" value="ECO:0007669"/>
    <property type="project" value="UniProtKB-KW"/>
</dbReference>
<evidence type="ECO:0000313" key="4">
    <source>
        <dbReference type="WBParaSite" id="PTRK_0001443700.1"/>
    </source>
</evidence>
<dbReference type="PANTHER" id="PTHR47642">
    <property type="entry name" value="ATP-DEPENDENT DNA HELICASE"/>
    <property type="match status" value="1"/>
</dbReference>
<evidence type="ECO:0000259" key="2">
    <source>
        <dbReference type="Pfam" id="PF05970"/>
    </source>
</evidence>
<comment type="catalytic activity">
    <reaction evidence="1">
        <text>ATP + H2O = ADP + phosphate + H(+)</text>
        <dbReference type="Rhea" id="RHEA:13065"/>
        <dbReference type="ChEBI" id="CHEBI:15377"/>
        <dbReference type="ChEBI" id="CHEBI:15378"/>
        <dbReference type="ChEBI" id="CHEBI:30616"/>
        <dbReference type="ChEBI" id="CHEBI:43474"/>
        <dbReference type="ChEBI" id="CHEBI:456216"/>
        <dbReference type="EC" id="5.6.2.3"/>
    </reaction>
</comment>
<dbReference type="InterPro" id="IPR010285">
    <property type="entry name" value="DNA_helicase_pif1-like_DEAD"/>
</dbReference>
<feature type="domain" description="DNA helicase Pif1-like DEAD-box helicase" evidence="2">
    <location>
        <begin position="6"/>
        <end position="77"/>
    </location>
</feature>
<keyword evidence="1" id="KW-0227">DNA damage</keyword>
<proteinExistence type="inferred from homology"/>
<keyword evidence="1" id="KW-0547">Nucleotide-binding</keyword>
<dbReference type="GO" id="GO:0016887">
    <property type="term" value="F:ATP hydrolysis activity"/>
    <property type="evidence" value="ECO:0007669"/>
    <property type="project" value="RHEA"/>
</dbReference>
<comment type="cofactor">
    <cofactor evidence="1">
        <name>Mg(2+)</name>
        <dbReference type="ChEBI" id="CHEBI:18420"/>
    </cofactor>
</comment>
<evidence type="ECO:0000313" key="3">
    <source>
        <dbReference type="Proteomes" id="UP000038045"/>
    </source>
</evidence>
<dbReference type="STRING" id="131310.A0A0N4ZZN0"/>
<dbReference type="InterPro" id="IPR051055">
    <property type="entry name" value="PIF1_helicase"/>
</dbReference>
<dbReference type="Pfam" id="PF05970">
    <property type="entry name" value="PIF1"/>
    <property type="match status" value="1"/>
</dbReference>
<dbReference type="GO" id="GO:0006281">
    <property type="term" value="P:DNA repair"/>
    <property type="evidence" value="ECO:0007669"/>
    <property type="project" value="UniProtKB-KW"/>
</dbReference>
<dbReference type="AlphaFoldDB" id="A0A0N4ZZN0"/>
<dbReference type="GO" id="GO:0006310">
    <property type="term" value="P:DNA recombination"/>
    <property type="evidence" value="ECO:0007669"/>
    <property type="project" value="UniProtKB-KW"/>
</dbReference>
<dbReference type="Gene3D" id="3.40.50.300">
    <property type="entry name" value="P-loop containing nucleotide triphosphate hydrolases"/>
    <property type="match status" value="1"/>
</dbReference>
<comment type="similarity">
    <text evidence="1">Belongs to the helicase family.</text>
</comment>
<dbReference type="GO" id="GO:0000723">
    <property type="term" value="P:telomere maintenance"/>
    <property type="evidence" value="ECO:0007669"/>
    <property type="project" value="InterPro"/>
</dbReference>
<protein>
    <recommendedName>
        <fullName evidence="1">ATP-dependent DNA helicase</fullName>
        <ecNumber evidence="1">5.6.2.3</ecNumber>
    </recommendedName>
</protein>
<evidence type="ECO:0000256" key="1">
    <source>
        <dbReference type="RuleBase" id="RU363044"/>
    </source>
</evidence>
<dbReference type="WBParaSite" id="PTRK_0001443700.1">
    <property type="protein sequence ID" value="PTRK_0001443700.1"/>
    <property type="gene ID" value="PTRK_0001443700"/>
</dbReference>
<dbReference type="InterPro" id="IPR027417">
    <property type="entry name" value="P-loop_NTPase"/>
</dbReference>
<keyword evidence="1" id="KW-0233">DNA recombination</keyword>
<keyword evidence="1" id="KW-0234">DNA repair</keyword>